<dbReference type="GO" id="GO:0008955">
    <property type="term" value="F:peptidoglycan glycosyltransferase activity"/>
    <property type="evidence" value="ECO:0007669"/>
    <property type="project" value="UniProtKB-EC"/>
</dbReference>
<evidence type="ECO:0000256" key="9">
    <source>
        <dbReference type="SAM" id="MobiDB-lite"/>
    </source>
</evidence>
<dbReference type="InterPro" id="IPR001264">
    <property type="entry name" value="Glyco_trans_51"/>
</dbReference>
<feature type="domain" description="Glycosyl transferase family 51" evidence="10">
    <location>
        <begin position="134"/>
        <end position="287"/>
    </location>
</feature>
<keyword evidence="2" id="KW-0121">Carboxypeptidase</keyword>
<keyword evidence="4" id="KW-0328">Glycosyltransferase</keyword>
<gene>
    <name evidence="11" type="ORF">GZ085_11845</name>
</gene>
<dbReference type="GO" id="GO:0030288">
    <property type="term" value="C:outer membrane-bounded periplasmic space"/>
    <property type="evidence" value="ECO:0007669"/>
    <property type="project" value="TreeGrafter"/>
</dbReference>
<sequence>MRKTPRRLLVGLGILLLIVGLVGLIAWELLSSALEAKYLAKTAQKMTWQMRPGPSSRIRYPGKGPYDMRLGYTKLPAYLTRLDKAGWQIDQQAKISIQMERVHGLGLFLPYHEKDNAGLNLLDSDGTLLYQSLHPTRTYTRFEDIPDILVNALLYIENRELLTEQFPTRNPAVEWDRLAQALLEKAISFVDTNRNVPGGSTLPTQIEKYRHSPEGLTSSMGDKLRQMATASLRAYLDGTNTLPMRRNTVMAYLNTVPLAAAPRIGEVNGVGDGLWAWYGLDLNEVNHTLSSTKNPHNAAYASALKHVLSLIVAERRPSYYLASNRKALDALTDDHLDLLAGANLISPELATLAKKVKLRGTDKRIDPPTLRFVDQKATNAQRIQVAGLLGESRLYDLDRLDLQVNTTINQPAQKIVSQYLQSLAKPEAAAASGLIGHRLLQPNNPLGEVIYSFTLYEKTPRGNLLRIQADNLNQPFDINSQTRLDLGSTAKLRTLVTYLEIISRLYNEYRTFNTEALTQKAQPQRNVLSQWVAATLLSQPKIQLDALLNAAMERRYSASPETFFTGGGLHNFANFDPKDNSRSMDVWEATQNSVNLVYIRIMRDIVRHYASATPGAAARILDDASNPLRETYLMRFVDQEGRVFINRFYQRHKKNPPAKMAEDLYARVRGNPRRFTSVFRYLEPRATYEAYVDALHKQIPASAGLSPKTLEYLYKTHELNAYDLADRGYVTQIHPLELWVVKSLRAAPKTTLKMLYDQGADARIEVYNWLFKTSRKNAQDIRIQSLLEVEAFDGLLTDWKRLGYPFDNITPSYATAIGSSGDRPAALAELMSILVNDGVRAPMTSLTGLRFAANTPYETQLSLKPAKGERLLPVEVAQTVRRALLRVVERGTAARLAGALKDADGKPLTIGGKTGTGDHRFERYGKGGQLLESRVVNRTATFVFYLGDRHFGTLTALVPGEQAGQFGFTSSLTAQILKTLLPQLQPHLFLQPPKPATPPATETVILPTPAPAAPAPVVPRAPAIEKPDGATSQAVPPAKEPPTRGGFPEDLEPSVVVPVPINPPVAPAAPAVVPAPSKVPTAPITPQVPVAPVAPAP</sequence>
<evidence type="ECO:0000313" key="12">
    <source>
        <dbReference type="Proteomes" id="UP000483432"/>
    </source>
</evidence>
<dbReference type="InterPro" id="IPR036950">
    <property type="entry name" value="PBP_transglycosylase"/>
</dbReference>
<keyword evidence="6" id="KW-0511">Multifunctional enzyme</keyword>
<dbReference type="GO" id="GO:0006508">
    <property type="term" value="P:proteolysis"/>
    <property type="evidence" value="ECO:0007669"/>
    <property type="project" value="UniProtKB-KW"/>
</dbReference>
<evidence type="ECO:0000256" key="6">
    <source>
        <dbReference type="ARBA" id="ARBA00023268"/>
    </source>
</evidence>
<dbReference type="Pfam" id="PF00912">
    <property type="entry name" value="Transgly"/>
    <property type="match status" value="1"/>
</dbReference>
<dbReference type="EC" id="2.4.99.28" evidence="7"/>
<dbReference type="InterPro" id="IPR023346">
    <property type="entry name" value="Lysozyme-like_dom_sf"/>
</dbReference>
<dbReference type="Gene3D" id="3.40.710.10">
    <property type="entry name" value="DD-peptidase/beta-lactamase superfamily"/>
    <property type="match status" value="1"/>
</dbReference>
<dbReference type="AlphaFoldDB" id="A0A7C9P987"/>
<evidence type="ECO:0000256" key="2">
    <source>
        <dbReference type="ARBA" id="ARBA00022645"/>
    </source>
</evidence>
<evidence type="ECO:0000256" key="1">
    <source>
        <dbReference type="ARBA" id="ARBA00004752"/>
    </source>
</evidence>
<dbReference type="InterPro" id="IPR050396">
    <property type="entry name" value="Glycosyltr_51/Transpeptidase"/>
</dbReference>
<feature type="region of interest" description="Disordered" evidence="9">
    <location>
        <begin position="1021"/>
        <end position="1052"/>
    </location>
</feature>
<keyword evidence="3" id="KW-0378">Hydrolase</keyword>
<dbReference type="EMBL" id="JAAFGW010000200">
    <property type="protein sequence ID" value="NDP49053.1"/>
    <property type="molecule type" value="Genomic_DNA"/>
</dbReference>
<dbReference type="SUPFAM" id="SSF53955">
    <property type="entry name" value="Lysozyme-like"/>
    <property type="match status" value="1"/>
</dbReference>
<evidence type="ECO:0000256" key="4">
    <source>
        <dbReference type="ARBA" id="ARBA00022676"/>
    </source>
</evidence>
<name>A0A7C9P987_9PROT</name>
<dbReference type="GO" id="GO:0009252">
    <property type="term" value="P:peptidoglycan biosynthetic process"/>
    <property type="evidence" value="ECO:0007669"/>
    <property type="project" value="TreeGrafter"/>
</dbReference>
<reference evidence="11 12" key="1">
    <citation type="submission" date="2019-09" db="EMBL/GenBank/DDBJ databases">
        <title>H2 Metabolism Revealed by Metagenomic Analysis in Subglacial Sediment of East Antarctica.</title>
        <authorList>
            <person name="Yang Z."/>
            <person name="Zhang Y."/>
            <person name="Lv Y."/>
            <person name="Yan W."/>
            <person name="Xiao X."/>
            <person name="Sun B."/>
            <person name="Ma H."/>
        </authorList>
    </citation>
    <scope>NUCLEOTIDE SEQUENCE [LARGE SCALE GENOMIC DNA]</scope>
    <source>
        <strain evidence="11">Bin2_2</strain>
    </source>
</reference>
<dbReference type="Proteomes" id="UP000483432">
    <property type="component" value="Unassembled WGS sequence"/>
</dbReference>
<keyword evidence="5" id="KW-0808">Transferase</keyword>
<accession>A0A7C9P987</accession>
<evidence type="ECO:0000259" key="10">
    <source>
        <dbReference type="Pfam" id="PF00912"/>
    </source>
</evidence>
<comment type="catalytic activity">
    <reaction evidence="8">
        <text>[GlcNAc-(1-&gt;4)-Mur2Ac(oyl-L-Ala-gamma-D-Glu-L-Lys-D-Ala-D-Ala)](n)-di-trans,octa-cis-undecaprenyl diphosphate + beta-D-GlcNAc-(1-&gt;4)-Mur2Ac(oyl-L-Ala-gamma-D-Glu-L-Lys-D-Ala-D-Ala)-di-trans,octa-cis-undecaprenyl diphosphate = [GlcNAc-(1-&gt;4)-Mur2Ac(oyl-L-Ala-gamma-D-Glu-L-Lys-D-Ala-D-Ala)](n+1)-di-trans,octa-cis-undecaprenyl diphosphate + di-trans,octa-cis-undecaprenyl diphosphate + H(+)</text>
        <dbReference type="Rhea" id="RHEA:23708"/>
        <dbReference type="Rhea" id="RHEA-COMP:9602"/>
        <dbReference type="Rhea" id="RHEA-COMP:9603"/>
        <dbReference type="ChEBI" id="CHEBI:15378"/>
        <dbReference type="ChEBI" id="CHEBI:58405"/>
        <dbReference type="ChEBI" id="CHEBI:60033"/>
        <dbReference type="ChEBI" id="CHEBI:78435"/>
        <dbReference type="EC" id="2.4.99.28"/>
    </reaction>
</comment>
<dbReference type="Gene3D" id="1.10.3810.10">
    <property type="entry name" value="Biosynthetic peptidoglycan transglycosylase-like"/>
    <property type="match status" value="1"/>
</dbReference>
<dbReference type="PANTHER" id="PTHR32282">
    <property type="entry name" value="BINDING PROTEIN TRANSPEPTIDASE, PUTATIVE-RELATED"/>
    <property type="match status" value="1"/>
</dbReference>
<protein>
    <recommendedName>
        <fullName evidence="7">peptidoglycan glycosyltransferase</fullName>
        <ecNumber evidence="7">2.4.99.28</ecNumber>
    </recommendedName>
</protein>
<organism evidence="11 12">
    <name type="scientific">Sulfuriferula multivorans</name>
    <dbReference type="NCBI Taxonomy" id="1559896"/>
    <lineage>
        <taxon>Bacteria</taxon>
        <taxon>Pseudomonadati</taxon>
        <taxon>Pseudomonadota</taxon>
        <taxon>Betaproteobacteria</taxon>
        <taxon>Nitrosomonadales</taxon>
        <taxon>Sulfuricellaceae</taxon>
        <taxon>Sulfuriferula</taxon>
    </lineage>
</organism>
<comment type="pathway">
    <text evidence="1">Cell wall biogenesis; peptidoglycan biosynthesis.</text>
</comment>
<evidence type="ECO:0000313" key="11">
    <source>
        <dbReference type="EMBL" id="NDP49053.1"/>
    </source>
</evidence>
<proteinExistence type="predicted"/>
<dbReference type="InterPro" id="IPR012338">
    <property type="entry name" value="Beta-lactam/transpept-like"/>
</dbReference>
<dbReference type="GO" id="GO:0004180">
    <property type="term" value="F:carboxypeptidase activity"/>
    <property type="evidence" value="ECO:0007669"/>
    <property type="project" value="UniProtKB-KW"/>
</dbReference>
<comment type="caution">
    <text evidence="11">The sequence shown here is derived from an EMBL/GenBank/DDBJ whole genome shotgun (WGS) entry which is preliminary data.</text>
</comment>
<dbReference type="SUPFAM" id="SSF56601">
    <property type="entry name" value="beta-lactamase/transpeptidase-like"/>
    <property type="match status" value="2"/>
</dbReference>
<evidence type="ECO:0000256" key="8">
    <source>
        <dbReference type="ARBA" id="ARBA00049902"/>
    </source>
</evidence>
<keyword evidence="3" id="KW-0645">Protease</keyword>
<dbReference type="PANTHER" id="PTHR32282:SF24">
    <property type="entry name" value="GLYCOSYL TRANSFERASE FAMILY 51 DOMAIN-CONTAINING PROTEIN"/>
    <property type="match status" value="1"/>
</dbReference>
<evidence type="ECO:0000256" key="7">
    <source>
        <dbReference type="ARBA" id="ARBA00044770"/>
    </source>
</evidence>
<evidence type="ECO:0000256" key="5">
    <source>
        <dbReference type="ARBA" id="ARBA00022679"/>
    </source>
</evidence>
<evidence type="ECO:0000256" key="3">
    <source>
        <dbReference type="ARBA" id="ARBA00022670"/>
    </source>
</evidence>